<dbReference type="AlphaFoldDB" id="A0A5N6Q423"/>
<evidence type="ECO:0000313" key="1">
    <source>
        <dbReference type="EMBL" id="KAD7478711.1"/>
    </source>
</evidence>
<name>A0A5N6Q423_9ASTR</name>
<dbReference type="InterPro" id="IPR006912">
    <property type="entry name" value="Harbinger_derived_prot"/>
</dbReference>
<proteinExistence type="predicted"/>
<dbReference type="Proteomes" id="UP000326396">
    <property type="component" value="Linkage Group LG1"/>
</dbReference>
<dbReference type="PANTHER" id="PTHR47150">
    <property type="entry name" value="OS12G0169200 PROTEIN"/>
    <property type="match status" value="1"/>
</dbReference>
<gene>
    <name evidence="1" type="ORF">E3N88_01847</name>
</gene>
<dbReference type="EMBL" id="SZYD01000001">
    <property type="protein sequence ID" value="KAD7478711.1"/>
    <property type="molecule type" value="Genomic_DNA"/>
</dbReference>
<organism evidence="1 2">
    <name type="scientific">Mikania micrantha</name>
    <name type="common">bitter vine</name>
    <dbReference type="NCBI Taxonomy" id="192012"/>
    <lineage>
        <taxon>Eukaryota</taxon>
        <taxon>Viridiplantae</taxon>
        <taxon>Streptophyta</taxon>
        <taxon>Embryophyta</taxon>
        <taxon>Tracheophyta</taxon>
        <taxon>Spermatophyta</taxon>
        <taxon>Magnoliopsida</taxon>
        <taxon>eudicotyledons</taxon>
        <taxon>Gunneridae</taxon>
        <taxon>Pentapetalae</taxon>
        <taxon>asterids</taxon>
        <taxon>campanulids</taxon>
        <taxon>Asterales</taxon>
        <taxon>Asteraceae</taxon>
        <taxon>Asteroideae</taxon>
        <taxon>Heliantheae alliance</taxon>
        <taxon>Eupatorieae</taxon>
        <taxon>Mikania</taxon>
    </lineage>
</organism>
<evidence type="ECO:0008006" key="3">
    <source>
        <dbReference type="Google" id="ProtNLM"/>
    </source>
</evidence>
<keyword evidence="2" id="KW-1185">Reference proteome</keyword>
<reference evidence="1 2" key="1">
    <citation type="submission" date="2019-05" db="EMBL/GenBank/DDBJ databases">
        <title>Mikania micrantha, genome provides insights into the molecular mechanism of rapid growth.</title>
        <authorList>
            <person name="Liu B."/>
        </authorList>
    </citation>
    <scope>NUCLEOTIDE SEQUENCE [LARGE SCALE GENOMIC DNA]</scope>
    <source>
        <strain evidence="1">NLD-2019</strain>
        <tissue evidence="1">Leaf</tissue>
    </source>
</reference>
<accession>A0A5N6Q423</accession>
<comment type="caution">
    <text evidence="1">The sequence shown here is derived from an EMBL/GenBank/DDBJ whole genome shotgun (WGS) entry which is preliminary data.</text>
</comment>
<dbReference type="PANTHER" id="PTHR47150:SF5">
    <property type="entry name" value="OS07G0546750 PROTEIN"/>
    <property type="match status" value="1"/>
</dbReference>
<dbReference type="OrthoDB" id="2507073at2759"/>
<evidence type="ECO:0000313" key="2">
    <source>
        <dbReference type="Proteomes" id="UP000326396"/>
    </source>
</evidence>
<dbReference type="Pfam" id="PF04827">
    <property type="entry name" value="Plant_tran"/>
    <property type="match status" value="1"/>
</dbReference>
<sequence length="189" mass="22065">MSSDDEQVPQNIPMILSEHFQNLISDDVEEITMQLFALDAEDDVDSQERKRSTLVKSFIYPPNNNLKMQYYKRRQESCRKDVERAFGVLQARWAMIRGPGRSTNIPMLGDVMHVCIILHNMIVEYECNAITNWSPKQHEPESSSYNEGAAAEFANYLQRFESLRSKDTHIALRNDLMEHLWNLRQANQE</sequence>
<protein>
    <recommendedName>
        <fullName evidence="3">DDE Tnp4 domain-containing protein</fullName>
    </recommendedName>
</protein>